<dbReference type="EMBL" id="DVLW01000094">
    <property type="protein sequence ID" value="HIT94220.1"/>
    <property type="molecule type" value="Genomic_DNA"/>
</dbReference>
<protein>
    <submittedName>
        <fullName evidence="7">GNAT family N-acetyltransferase</fullName>
    </submittedName>
</protein>
<keyword evidence="4" id="KW-0479">Metal-binding</keyword>
<dbReference type="SUPFAM" id="SSF101821">
    <property type="entry name" value="Aminopeptidase/glucanase lid domain"/>
    <property type="match status" value="1"/>
</dbReference>
<dbReference type="PROSITE" id="PS51186">
    <property type="entry name" value="GNAT"/>
    <property type="match status" value="1"/>
</dbReference>
<comment type="similarity">
    <text evidence="1">Belongs to the peptidase M42 family.</text>
</comment>
<dbReference type="Pfam" id="PF05343">
    <property type="entry name" value="Peptidase_M42"/>
    <property type="match status" value="1"/>
</dbReference>
<proteinExistence type="inferred from homology"/>
<dbReference type="GO" id="GO:0046872">
    <property type="term" value="F:metal ion binding"/>
    <property type="evidence" value="ECO:0007669"/>
    <property type="project" value="UniProtKB-KW"/>
</dbReference>
<comment type="caution">
    <text evidence="7">The sequence shown here is derived from an EMBL/GenBank/DDBJ whole genome shotgun (WGS) entry which is preliminary data.</text>
</comment>
<name>A0A9D1H5D6_9FIRM</name>
<evidence type="ECO:0000256" key="2">
    <source>
        <dbReference type="ARBA" id="ARBA00022438"/>
    </source>
</evidence>
<keyword evidence="3" id="KW-0645">Protease</keyword>
<evidence type="ECO:0000259" key="6">
    <source>
        <dbReference type="PROSITE" id="PS51186"/>
    </source>
</evidence>
<evidence type="ECO:0000256" key="1">
    <source>
        <dbReference type="ARBA" id="ARBA00006272"/>
    </source>
</evidence>
<evidence type="ECO:0000256" key="4">
    <source>
        <dbReference type="ARBA" id="ARBA00022723"/>
    </source>
</evidence>
<keyword evidence="2" id="KW-0031">Aminopeptidase</keyword>
<dbReference type="SUPFAM" id="SSF55729">
    <property type="entry name" value="Acyl-CoA N-acyltransferases (Nat)"/>
    <property type="match status" value="1"/>
</dbReference>
<evidence type="ECO:0000313" key="7">
    <source>
        <dbReference type="EMBL" id="HIT94220.1"/>
    </source>
</evidence>
<sequence length="572" mass="62521">MSELKYLPVTDELFPLLGKVYAQAWKGANSFFSTPGYLKKQTAEKKAERFKKQFKREKNLNFYLVMLDDQPIGMYSTSLYPDGSGELRKIYLLPAYCGKGYGMEVLLHILWENRERERMFLWVLGPNERALRFFAKCGFVTTGEQQEVAPEIGLIEYKMLLEGPLDVKAAVIRSLLRNERKAHESLLSDMLSHNSNTGKSTPEQTLPVAAAAEVTEAETSRLLTGWLKTLCMADGVAGEEDDVSAAAAGLLREYTEDVTVDRNRNVIAHIRKANPGQPQILLDAHLDEVGMLVRKIEDGGFVRVTRDGGLDARQMLSQEVVLHGTRRIRGVVVLPAESGKIPDSNDLLIDTGYEKEQLEEILSPGDMITTAGRFISLAGTRVSCKALDDRSCAAAILYALELTRGEELPCGVTVLFSSQEEIGGHGASAAAYALHPDQALVSDVSFAWTPDADRNECGLLDEGGMIGISPVLDKKITEQLRMLSAAKGIPFQLEVMGGSTGTNADKIFASGGGIPTALISLPQKYMHSPVEVVSTRDIAAVGRLMAEYLRQPAWETAAATKEGAESDETVTS</sequence>
<dbReference type="Proteomes" id="UP000824160">
    <property type="component" value="Unassembled WGS sequence"/>
</dbReference>
<dbReference type="Pfam" id="PF00583">
    <property type="entry name" value="Acetyltransf_1"/>
    <property type="match status" value="1"/>
</dbReference>
<dbReference type="InterPro" id="IPR051464">
    <property type="entry name" value="Peptidase_M42_aminopept"/>
</dbReference>
<organism evidence="7 8">
    <name type="scientific">Candidatus Faecivivens stercoripullorum</name>
    <dbReference type="NCBI Taxonomy" id="2840805"/>
    <lineage>
        <taxon>Bacteria</taxon>
        <taxon>Bacillati</taxon>
        <taxon>Bacillota</taxon>
        <taxon>Clostridia</taxon>
        <taxon>Eubacteriales</taxon>
        <taxon>Oscillospiraceae</taxon>
        <taxon>Oscillospiraceae incertae sedis</taxon>
        <taxon>Candidatus Faecivivens</taxon>
    </lineage>
</organism>
<reference evidence="7" key="2">
    <citation type="journal article" date="2021" name="PeerJ">
        <title>Extensive microbial diversity within the chicken gut microbiome revealed by metagenomics and culture.</title>
        <authorList>
            <person name="Gilroy R."/>
            <person name="Ravi A."/>
            <person name="Getino M."/>
            <person name="Pursley I."/>
            <person name="Horton D.L."/>
            <person name="Alikhan N.F."/>
            <person name="Baker D."/>
            <person name="Gharbi K."/>
            <person name="Hall N."/>
            <person name="Watson M."/>
            <person name="Adriaenssens E.M."/>
            <person name="Foster-Nyarko E."/>
            <person name="Jarju S."/>
            <person name="Secka A."/>
            <person name="Antonio M."/>
            <person name="Oren A."/>
            <person name="Chaudhuri R.R."/>
            <person name="La Ragione R."/>
            <person name="Hildebrand F."/>
            <person name="Pallen M.J."/>
        </authorList>
    </citation>
    <scope>NUCLEOTIDE SEQUENCE</scope>
    <source>
        <strain evidence="7">ChiBcec7-5410</strain>
    </source>
</reference>
<evidence type="ECO:0000313" key="8">
    <source>
        <dbReference type="Proteomes" id="UP000824160"/>
    </source>
</evidence>
<dbReference type="Gene3D" id="3.40.630.30">
    <property type="match status" value="1"/>
</dbReference>
<dbReference type="PANTHER" id="PTHR32481">
    <property type="entry name" value="AMINOPEPTIDASE"/>
    <property type="match status" value="1"/>
</dbReference>
<dbReference type="SUPFAM" id="SSF53187">
    <property type="entry name" value="Zn-dependent exopeptidases"/>
    <property type="match status" value="1"/>
</dbReference>
<dbReference type="InterPro" id="IPR023367">
    <property type="entry name" value="Peptidase_M42_dom2"/>
</dbReference>
<evidence type="ECO:0000256" key="5">
    <source>
        <dbReference type="ARBA" id="ARBA00022801"/>
    </source>
</evidence>
<feature type="domain" description="N-acetyltransferase" evidence="6">
    <location>
        <begin position="4"/>
        <end position="162"/>
    </location>
</feature>
<dbReference type="Gene3D" id="3.40.630.10">
    <property type="entry name" value="Zn peptidases"/>
    <property type="match status" value="1"/>
</dbReference>
<accession>A0A9D1H5D6</accession>
<reference evidence="7" key="1">
    <citation type="submission" date="2020-10" db="EMBL/GenBank/DDBJ databases">
        <authorList>
            <person name="Gilroy R."/>
        </authorList>
    </citation>
    <scope>NUCLEOTIDE SEQUENCE</scope>
    <source>
        <strain evidence="7">ChiBcec7-5410</strain>
    </source>
</reference>
<dbReference type="GO" id="GO:0004177">
    <property type="term" value="F:aminopeptidase activity"/>
    <property type="evidence" value="ECO:0007669"/>
    <property type="project" value="UniProtKB-KW"/>
</dbReference>
<keyword evidence="5" id="KW-0378">Hydrolase</keyword>
<dbReference type="GO" id="GO:0006508">
    <property type="term" value="P:proteolysis"/>
    <property type="evidence" value="ECO:0007669"/>
    <property type="project" value="UniProtKB-KW"/>
</dbReference>
<dbReference type="Gene3D" id="2.40.30.40">
    <property type="entry name" value="Peptidase M42, domain 2"/>
    <property type="match status" value="1"/>
</dbReference>
<dbReference type="AlphaFoldDB" id="A0A9D1H5D6"/>
<dbReference type="InterPro" id="IPR008007">
    <property type="entry name" value="Peptidase_M42"/>
</dbReference>
<evidence type="ECO:0000256" key="3">
    <source>
        <dbReference type="ARBA" id="ARBA00022670"/>
    </source>
</evidence>
<dbReference type="InterPro" id="IPR016181">
    <property type="entry name" value="Acyl_CoA_acyltransferase"/>
</dbReference>
<gene>
    <name evidence="7" type="ORF">IAC43_03470</name>
</gene>
<dbReference type="GO" id="GO:0016747">
    <property type="term" value="F:acyltransferase activity, transferring groups other than amino-acyl groups"/>
    <property type="evidence" value="ECO:0007669"/>
    <property type="project" value="InterPro"/>
</dbReference>
<dbReference type="InterPro" id="IPR000182">
    <property type="entry name" value="GNAT_dom"/>
</dbReference>
<dbReference type="PANTHER" id="PTHR32481:SF0">
    <property type="entry name" value="AMINOPEPTIDASE YPDE-RELATED"/>
    <property type="match status" value="1"/>
</dbReference>
<dbReference type="CDD" id="cd04301">
    <property type="entry name" value="NAT_SF"/>
    <property type="match status" value="1"/>
</dbReference>